<evidence type="ECO:0000256" key="4">
    <source>
        <dbReference type="SAM" id="Phobius"/>
    </source>
</evidence>
<sequence>MVCMHKNNEQVVHKDEKAAQENLHVQSTEYQQSLLTAASNRNNKHNKHFLFAIAVATNSIQLINELISQHENLNIFDKHGRTLVHWSVACGNAEILETLLKNGASTSIPDNFGIYPIHYSTQLKCTKTSEKILSILLKYGSSPNVTDSENQTPLIWSALLSDNVSVAKRLFDAGGNAFVRNKDSLTGEISPIALHCAASHGNVQFLHLLFNYVESNSIVNITDRNGCTPLFYAVAYGHTDCASCLLENGASVNCKDHTGKTASHYAVIKSQLQILSILYNYGANVDAKDNFGCTLMHEATQTGNLEIVQWLIERSKSIDDKDSKGRTPWQIANANKNHSLCNILKRTESQLDSIVTDDPDPFSLANNFLEKLSEQSFVNKEKQECYYTIYRRLGSDLKLPNGQHHFYPLKEKRCFDNKLCWNEKNNFTNEECKLNVTNTAETTKVITITTETKLNEPITNSTDKIEAFHDVADYYARKLTSNGLSILKEENENNSYIQIIKHSTGQNGENCNRTEDNYYNTRLAEQRFKEQSQENWQNDHHQSFINCGHSSSNDKQKKQFEDTHTECSNTYDELENERKLFALNFDEKKSGGCSTLANQIKNTTTLCRPELQTFSAKQYLNLSVPKKVERLLMHELCNLHKIEDFCTKIKEDIIVKTMIKSFLNNFKSVTGQCIADVPKFSTFKSWERALNDNLNWIRNAEKISQKPGEHQKNCMLCILKDEKHCWGIFKNLYDHKHVSNSRKPFSKYHLKITLKKDMEHFTLISFIKFHTAIVLKAIYFRKKILLKKHMQMNE</sequence>
<accession>A0A0V0SND3</accession>
<dbReference type="SUPFAM" id="SSF48403">
    <property type="entry name" value="Ankyrin repeat"/>
    <property type="match status" value="1"/>
</dbReference>
<keyword evidence="4" id="KW-1133">Transmembrane helix</keyword>
<keyword evidence="1" id="KW-0677">Repeat</keyword>
<comment type="caution">
    <text evidence="5">The sequence shown here is derived from an EMBL/GenBank/DDBJ whole genome shotgun (WGS) entry which is preliminary data.</text>
</comment>
<dbReference type="PANTHER" id="PTHR24201">
    <property type="entry name" value="ANK_REP_REGION DOMAIN-CONTAINING PROTEIN"/>
    <property type="match status" value="1"/>
</dbReference>
<dbReference type="AlphaFoldDB" id="A0A0V0SND3"/>
<dbReference type="EMBL" id="JYDL01000001">
    <property type="protein sequence ID" value="KRX28193.1"/>
    <property type="molecule type" value="Genomic_DNA"/>
</dbReference>
<dbReference type="Pfam" id="PF00023">
    <property type="entry name" value="Ank"/>
    <property type="match status" value="1"/>
</dbReference>
<dbReference type="GO" id="GO:0016301">
    <property type="term" value="F:kinase activity"/>
    <property type="evidence" value="ECO:0007669"/>
    <property type="project" value="UniProtKB-KW"/>
</dbReference>
<evidence type="ECO:0000256" key="2">
    <source>
        <dbReference type="ARBA" id="ARBA00023043"/>
    </source>
</evidence>
<keyword evidence="4" id="KW-0472">Membrane</keyword>
<feature type="repeat" description="ANK" evidence="3">
    <location>
        <begin position="225"/>
        <end position="257"/>
    </location>
</feature>
<keyword evidence="5" id="KW-0418">Kinase</keyword>
<dbReference type="InterPro" id="IPR036770">
    <property type="entry name" value="Ankyrin_rpt-contain_sf"/>
</dbReference>
<evidence type="ECO:0000313" key="6">
    <source>
        <dbReference type="Proteomes" id="UP000054630"/>
    </source>
</evidence>
<keyword evidence="5" id="KW-0808">Transferase</keyword>
<feature type="transmembrane region" description="Helical" evidence="4">
    <location>
        <begin position="761"/>
        <end position="780"/>
    </location>
</feature>
<reference evidence="5 6" key="1">
    <citation type="submission" date="2015-01" db="EMBL/GenBank/DDBJ databases">
        <title>Evolution of Trichinella species and genotypes.</title>
        <authorList>
            <person name="Korhonen P.K."/>
            <person name="Edoardo P."/>
            <person name="Giuseppe L.R."/>
            <person name="Gasser R.B."/>
        </authorList>
    </citation>
    <scope>NUCLEOTIDE SEQUENCE [LARGE SCALE GENOMIC DNA]</scope>
    <source>
        <strain evidence="5">ISS37</strain>
    </source>
</reference>
<keyword evidence="4" id="KW-0812">Transmembrane</keyword>
<keyword evidence="2 3" id="KW-0040">ANK repeat</keyword>
<dbReference type="InterPro" id="IPR050776">
    <property type="entry name" value="Ank_Repeat/CDKN_Inhibitor"/>
</dbReference>
<evidence type="ECO:0000256" key="1">
    <source>
        <dbReference type="ARBA" id="ARBA00022737"/>
    </source>
</evidence>
<dbReference type="Proteomes" id="UP000054630">
    <property type="component" value="Unassembled WGS sequence"/>
</dbReference>
<dbReference type="PROSITE" id="PS50088">
    <property type="entry name" value="ANK_REPEAT"/>
    <property type="match status" value="4"/>
</dbReference>
<feature type="repeat" description="ANK" evidence="3">
    <location>
        <begin position="79"/>
        <end position="111"/>
    </location>
</feature>
<dbReference type="PROSITE" id="PS50297">
    <property type="entry name" value="ANK_REP_REGION"/>
    <property type="match status" value="4"/>
</dbReference>
<dbReference type="InterPro" id="IPR002110">
    <property type="entry name" value="Ankyrin_rpt"/>
</dbReference>
<protein>
    <submittedName>
        <fullName evidence="5">Death-associated protein kinase 1</fullName>
    </submittedName>
</protein>
<organism evidence="5 6">
    <name type="scientific">Trichinella nelsoni</name>
    <dbReference type="NCBI Taxonomy" id="6336"/>
    <lineage>
        <taxon>Eukaryota</taxon>
        <taxon>Metazoa</taxon>
        <taxon>Ecdysozoa</taxon>
        <taxon>Nematoda</taxon>
        <taxon>Enoplea</taxon>
        <taxon>Dorylaimia</taxon>
        <taxon>Trichinellida</taxon>
        <taxon>Trichinellidae</taxon>
        <taxon>Trichinella</taxon>
    </lineage>
</organism>
<evidence type="ECO:0000256" key="3">
    <source>
        <dbReference type="PROSITE-ProRule" id="PRU00023"/>
    </source>
</evidence>
<dbReference type="SMART" id="SM00248">
    <property type="entry name" value="ANK"/>
    <property type="match status" value="9"/>
</dbReference>
<keyword evidence="6" id="KW-1185">Reference proteome</keyword>
<feature type="repeat" description="ANK" evidence="3">
    <location>
        <begin position="291"/>
        <end position="323"/>
    </location>
</feature>
<evidence type="ECO:0000313" key="5">
    <source>
        <dbReference type="EMBL" id="KRX28193.1"/>
    </source>
</evidence>
<dbReference type="STRING" id="6336.A0A0V0SND3"/>
<gene>
    <name evidence="5" type="primary">DAPK1</name>
    <name evidence="5" type="ORF">T07_1380</name>
</gene>
<dbReference type="Pfam" id="PF12796">
    <property type="entry name" value="Ank_2"/>
    <property type="match status" value="2"/>
</dbReference>
<dbReference type="Gene3D" id="1.25.40.20">
    <property type="entry name" value="Ankyrin repeat-containing domain"/>
    <property type="match status" value="2"/>
</dbReference>
<proteinExistence type="predicted"/>
<name>A0A0V0SND3_9BILA</name>
<dbReference type="OrthoDB" id="10258888at2759"/>
<feature type="repeat" description="ANK" evidence="3">
    <location>
        <begin position="258"/>
        <end position="290"/>
    </location>
</feature>
<dbReference type="GO" id="GO:0005634">
    <property type="term" value="C:nucleus"/>
    <property type="evidence" value="ECO:0007669"/>
    <property type="project" value="TreeGrafter"/>
</dbReference>